<dbReference type="OrthoDB" id="154912at2"/>
<keyword evidence="1" id="KW-0472">Membrane</keyword>
<protein>
    <submittedName>
        <fullName evidence="2">Membrane protein</fullName>
    </submittedName>
</protein>
<dbReference type="PANTHER" id="PTHR40078:SF1">
    <property type="entry name" value="INTEGRAL MEMBRANE PROTEIN"/>
    <property type="match status" value="1"/>
</dbReference>
<reference evidence="2" key="1">
    <citation type="journal article" date="2019" name="Emerg. Microbes Infect.">
        <title>Comprehensive subspecies identification of 175 nontuberculous mycobacteria species based on 7547 genomic profiles.</title>
        <authorList>
            <person name="Matsumoto Y."/>
            <person name="Kinjo T."/>
            <person name="Motooka D."/>
            <person name="Nabeya D."/>
            <person name="Jung N."/>
            <person name="Uechi K."/>
            <person name="Horii T."/>
            <person name="Iida T."/>
            <person name="Fujita J."/>
            <person name="Nakamura S."/>
        </authorList>
    </citation>
    <scope>NUCLEOTIDE SEQUENCE [LARGE SCALE GENOMIC DNA]</scope>
    <source>
        <strain evidence="2">JCM 13671</strain>
    </source>
</reference>
<keyword evidence="3" id="KW-1185">Reference proteome</keyword>
<evidence type="ECO:0000256" key="1">
    <source>
        <dbReference type="SAM" id="Phobius"/>
    </source>
</evidence>
<dbReference type="AlphaFoldDB" id="A0A7I7XYS6"/>
<dbReference type="InterPro" id="IPR038750">
    <property type="entry name" value="YczE/YyaS-like"/>
</dbReference>
<keyword evidence="1" id="KW-1133">Transmembrane helix</keyword>
<proteinExistence type="predicted"/>
<feature type="transmembrane region" description="Helical" evidence="1">
    <location>
        <begin position="7"/>
        <end position="27"/>
    </location>
</feature>
<feature type="transmembrane region" description="Helical" evidence="1">
    <location>
        <begin position="99"/>
        <end position="124"/>
    </location>
</feature>
<feature type="transmembrane region" description="Helical" evidence="1">
    <location>
        <begin position="74"/>
        <end position="93"/>
    </location>
</feature>
<evidence type="ECO:0000313" key="2">
    <source>
        <dbReference type="EMBL" id="BBZ34449.1"/>
    </source>
</evidence>
<feature type="transmembrane region" description="Helical" evidence="1">
    <location>
        <begin position="39"/>
        <end position="62"/>
    </location>
</feature>
<accession>A0A7I7XYS6</accession>
<evidence type="ECO:0000313" key="3">
    <source>
        <dbReference type="Proteomes" id="UP000466931"/>
    </source>
</evidence>
<gene>
    <name evidence="2" type="ORF">MCNF_30540</name>
</gene>
<dbReference type="EMBL" id="AP022612">
    <property type="protein sequence ID" value="BBZ34449.1"/>
    <property type="molecule type" value="Genomic_DNA"/>
</dbReference>
<sequence>MVLRGTTLITGLIGYGFSMALMVRAGLGLDPWDVFHVGLARLTGWSLGTVTATVGVAVLLLWIPLRIRPGIGTVANVIVIAVAVDVSLALLPAPTQMPVRVAMLVGAVVINAISTVLYIGAGLGPGPRDGLMTGLVARTGRSVRLVRTMIEATVLIAGALLGGTVGVGTVLYALGIGPLVQLFLRLMPRSLLFDDFSAPMTTMVECPKPISSPRTSPTPTC</sequence>
<dbReference type="Pfam" id="PF19700">
    <property type="entry name" value="DUF6198"/>
    <property type="match status" value="1"/>
</dbReference>
<keyword evidence="1" id="KW-0812">Transmembrane</keyword>
<organism evidence="2 3">
    <name type="scientific">Mycolicibacterium confluentis</name>
    <dbReference type="NCBI Taxonomy" id="28047"/>
    <lineage>
        <taxon>Bacteria</taxon>
        <taxon>Bacillati</taxon>
        <taxon>Actinomycetota</taxon>
        <taxon>Actinomycetes</taxon>
        <taxon>Mycobacteriales</taxon>
        <taxon>Mycobacteriaceae</taxon>
        <taxon>Mycolicibacterium</taxon>
    </lineage>
</organism>
<reference evidence="2" key="2">
    <citation type="submission" date="2020-02" db="EMBL/GenBank/DDBJ databases">
        <authorList>
            <person name="Matsumoto Y."/>
            <person name="Motooka D."/>
            <person name="Nakamura S."/>
        </authorList>
    </citation>
    <scope>NUCLEOTIDE SEQUENCE</scope>
    <source>
        <strain evidence="2">JCM 13671</strain>
    </source>
</reference>
<dbReference type="PANTHER" id="PTHR40078">
    <property type="entry name" value="INTEGRAL MEMBRANE PROTEIN-RELATED"/>
    <property type="match status" value="1"/>
</dbReference>
<name>A0A7I7XYS6_9MYCO</name>
<dbReference type="Proteomes" id="UP000466931">
    <property type="component" value="Chromosome"/>
</dbReference>